<evidence type="ECO:0000313" key="1">
    <source>
        <dbReference type="EMBL" id="CBF80584.1"/>
    </source>
</evidence>
<evidence type="ECO:0000313" key="2">
    <source>
        <dbReference type="Proteomes" id="UP000000560"/>
    </source>
</evidence>
<dbReference type="EMBL" id="BN001305">
    <property type="protein sequence ID" value="CBF80584.1"/>
    <property type="molecule type" value="Genomic_DNA"/>
</dbReference>
<dbReference type="Proteomes" id="UP000000560">
    <property type="component" value="Chromosome V"/>
</dbReference>
<dbReference type="HOGENOM" id="CLU_3191310_0_0_1"/>
<dbReference type="AlphaFoldDB" id="C8VEG4"/>
<dbReference type="InParanoid" id="C8VEG4"/>
<proteinExistence type="predicted"/>
<dbReference type="KEGG" id="ani:ANIA_11614"/>
<organism evidence="1 2">
    <name type="scientific">Emericella nidulans (strain FGSC A4 / ATCC 38163 / CBS 112.46 / NRRL 194 / M139)</name>
    <name type="common">Aspergillus nidulans</name>
    <dbReference type="NCBI Taxonomy" id="227321"/>
    <lineage>
        <taxon>Eukaryota</taxon>
        <taxon>Fungi</taxon>
        <taxon>Dikarya</taxon>
        <taxon>Ascomycota</taxon>
        <taxon>Pezizomycotina</taxon>
        <taxon>Eurotiomycetes</taxon>
        <taxon>Eurotiomycetidae</taxon>
        <taxon>Eurotiales</taxon>
        <taxon>Aspergillaceae</taxon>
        <taxon>Aspergillus</taxon>
        <taxon>Aspergillus subgen. Nidulantes</taxon>
    </lineage>
</organism>
<keyword evidence="2" id="KW-1185">Reference proteome</keyword>
<gene>
    <name evidence="1" type="ORF">ANIA_11614</name>
</gene>
<reference evidence="2" key="2">
    <citation type="journal article" date="2009" name="Fungal Genet. Biol.">
        <title>The 2008 update of the Aspergillus nidulans genome annotation: a community effort.</title>
        <authorList>
            <person name="Wortman J.R."/>
            <person name="Gilsenan J.M."/>
            <person name="Joardar V."/>
            <person name="Deegan J."/>
            <person name="Clutterbuck J."/>
            <person name="Andersen M.R."/>
            <person name="Archer D."/>
            <person name="Bencina M."/>
            <person name="Braus G."/>
            <person name="Coutinho P."/>
            <person name="von Dohren H."/>
            <person name="Doonan J."/>
            <person name="Driessen A.J."/>
            <person name="Durek P."/>
            <person name="Espeso E."/>
            <person name="Fekete E."/>
            <person name="Flipphi M."/>
            <person name="Estrada C.G."/>
            <person name="Geysens S."/>
            <person name="Goldman G."/>
            <person name="de Groot P.W."/>
            <person name="Hansen K."/>
            <person name="Harris S.D."/>
            <person name="Heinekamp T."/>
            <person name="Helmstaedt K."/>
            <person name="Henrissat B."/>
            <person name="Hofmann G."/>
            <person name="Homan T."/>
            <person name="Horio T."/>
            <person name="Horiuchi H."/>
            <person name="James S."/>
            <person name="Jones M."/>
            <person name="Karaffa L."/>
            <person name="Karanyi Z."/>
            <person name="Kato M."/>
            <person name="Keller N."/>
            <person name="Kelly D.E."/>
            <person name="Kiel J.A."/>
            <person name="Kim J.M."/>
            <person name="van der Klei I.J."/>
            <person name="Klis F.M."/>
            <person name="Kovalchuk A."/>
            <person name="Krasevec N."/>
            <person name="Kubicek C.P."/>
            <person name="Liu B."/>
            <person name="Maccabe A."/>
            <person name="Meyer V."/>
            <person name="Mirabito P."/>
            <person name="Miskei M."/>
            <person name="Mos M."/>
            <person name="Mullins J."/>
            <person name="Nelson D.R."/>
            <person name="Nielsen J."/>
            <person name="Oakley B.R."/>
            <person name="Osmani S.A."/>
            <person name="Pakula T."/>
            <person name="Paszewski A."/>
            <person name="Paulsen I."/>
            <person name="Pilsyk S."/>
            <person name="Pocsi I."/>
            <person name="Punt P.J."/>
            <person name="Ram A.F."/>
            <person name="Ren Q."/>
            <person name="Robellet X."/>
            <person name="Robson G."/>
            <person name="Seiboth B."/>
            <person name="van Solingen P."/>
            <person name="Specht T."/>
            <person name="Sun J."/>
            <person name="Taheri-Talesh N."/>
            <person name="Takeshita N."/>
            <person name="Ussery D."/>
            <person name="vanKuyk P.A."/>
            <person name="Visser H."/>
            <person name="van de Vondervoort P.J."/>
            <person name="de Vries R.P."/>
            <person name="Walton J."/>
            <person name="Xiang X."/>
            <person name="Xiong Y."/>
            <person name="Zeng A.P."/>
            <person name="Brandt B.W."/>
            <person name="Cornell M.J."/>
            <person name="van den Hondel C.A."/>
            <person name="Visser J."/>
            <person name="Oliver S.G."/>
            <person name="Turner G."/>
        </authorList>
    </citation>
    <scope>GENOME REANNOTATION</scope>
    <source>
        <strain evidence="2">FGSC A4 / ATCC 38163 / CBS 112.46 / NRRL 194 / M139</strain>
    </source>
</reference>
<dbReference type="RefSeq" id="XP_050468099.1">
    <property type="nucleotide sequence ID" value="XM_050612147.1"/>
</dbReference>
<name>C8VEG4_EMENI</name>
<dbReference type="GeneID" id="74897175"/>
<protein>
    <submittedName>
        <fullName evidence="1">Uncharacterized protein</fullName>
    </submittedName>
</protein>
<sequence>MAMHFRLLLIKAMRKWYRYCWIKAQRSLLKVERLRSGTEPPIMAPI</sequence>
<reference evidence="2" key="1">
    <citation type="journal article" date="2005" name="Nature">
        <title>Sequencing of Aspergillus nidulans and comparative analysis with A. fumigatus and A. oryzae.</title>
        <authorList>
            <person name="Galagan J.E."/>
            <person name="Calvo S.E."/>
            <person name="Cuomo C."/>
            <person name="Ma L.J."/>
            <person name="Wortman J.R."/>
            <person name="Batzoglou S."/>
            <person name="Lee S.I."/>
            <person name="Basturkmen M."/>
            <person name="Spevak C.C."/>
            <person name="Clutterbuck J."/>
            <person name="Kapitonov V."/>
            <person name="Jurka J."/>
            <person name="Scazzocchio C."/>
            <person name="Farman M."/>
            <person name="Butler J."/>
            <person name="Purcell S."/>
            <person name="Harris S."/>
            <person name="Braus G.H."/>
            <person name="Draht O."/>
            <person name="Busch S."/>
            <person name="D'Enfert C."/>
            <person name="Bouchier C."/>
            <person name="Goldman G.H."/>
            <person name="Bell-Pedersen D."/>
            <person name="Griffiths-Jones S."/>
            <person name="Doonan J.H."/>
            <person name="Yu J."/>
            <person name="Vienken K."/>
            <person name="Pain A."/>
            <person name="Freitag M."/>
            <person name="Selker E.U."/>
            <person name="Archer D.B."/>
            <person name="Penalva M.A."/>
            <person name="Oakley B.R."/>
            <person name="Momany M."/>
            <person name="Tanaka T."/>
            <person name="Kumagai T."/>
            <person name="Asai K."/>
            <person name="Machida M."/>
            <person name="Nierman W.C."/>
            <person name="Denning D.W."/>
            <person name="Caddick M."/>
            <person name="Hynes M."/>
            <person name="Paoletti M."/>
            <person name="Fischer R."/>
            <person name="Miller B."/>
            <person name="Dyer P."/>
            <person name="Sachs M.S."/>
            <person name="Osmani S.A."/>
            <person name="Birren B.W."/>
        </authorList>
    </citation>
    <scope>NUCLEOTIDE SEQUENCE [LARGE SCALE GENOMIC DNA]</scope>
    <source>
        <strain evidence="2">FGSC A4 / ATCC 38163 / CBS 112.46 / NRRL 194 / M139</strain>
    </source>
</reference>
<accession>C8VEG4</accession>